<dbReference type="PROSITE" id="PS01186">
    <property type="entry name" value="EGF_2"/>
    <property type="match status" value="1"/>
</dbReference>
<feature type="domain" description="EGF-like" evidence="10">
    <location>
        <begin position="45"/>
        <end position="87"/>
    </location>
</feature>
<evidence type="ECO:0000256" key="7">
    <source>
        <dbReference type="ARBA" id="ARBA00023157"/>
    </source>
</evidence>
<organism evidence="11">
    <name type="scientific">Aquarana catesbeiana</name>
    <name type="common">American bullfrog</name>
    <name type="synonym">Rana catesbeiana</name>
    <dbReference type="NCBI Taxonomy" id="8400"/>
    <lineage>
        <taxon>Eukaryota</taxon>
        <taxon>Metazoa</taxon>
        <taxon>Chordata</taxon>
        <taxon>Craniata</taxon>
        <taxon>Vertebrata</taxon>
        <taxon>Euteleostomi</taxon>
        <taxon>Amphibia</taxon>
        <taxon>Batrachia</taxon>
        <taxon>Anura</taxon>
        <taxon>Neobatrachia</taxon>
        <taxon>Ranoidea</taxon>
        <taxon>Ranidae</taxon>
        <taxon>Aquarana</taxon>
    </lineage>
</organism>
<evidence type="ECO:0000313" key="11">
    <source>
        <dbReference type="EMBL" id="PIO06801.1"/>
    </source>
</evidence>
<gene>
    <name evidence="11" type="ORF">AB205_0143690</name>
</gene>
<keyword evidence="8" id="KW-0325">Glycoprotein</keyword>
<dbReference type="InterPro" id="IPR001881">
    <property type="entry name" value="EGF-like_Ca-bd_dom"/>
</dbReference>
<accession>A0A2G9PV24</accession>
<evidence type="ECO:0000256" key="8">
    <source>
        <dbReference type="ARBA" id="ARBA00023180"/>
    </source>
</evidence>
<evidence type="ECO:0000256" key="1">
    <source>
        <dbReference type="ARBA" id="ARBA00004498"/>
    </source>
</evidence>
<dbReference type="InterPro" id="IPR000742">
    <property type="entry name" value="EGF"/>
</dbReference>
<comment type="subcellular location">
    <subcellularLocation>
        <location evidence="1">Secreted</location>
        <location evidence="1">Extracellular space</location>
        <location evidence="1">Extracellular matrix</location>
    </subcellularLocation>
</comment>
<evidence type="ECO:0000256" key="3">
    <source>
        <dbReference type="ARBA" id="ARBA00022530"/>
    </source>
</evidence>
<keyword evidence="6" id="KW-0677">Repeat</keyword>
<dbReference type="AlphaFoldDB" id="A0A2G9PV24"/>
<evidence type="ECO:0000256" key="6">
    <source>
        <dbReference type="ARBA" id="ARBA00022737"/>
    </source>
</evidence>
<evidence type="ECO:0000256" key="5">
    <source>
        <dbReference type="ARBA" id="ARBA00022729"/>
    </source>
</evidence>
<dbReference type="SMART" id="SM00179">
    <property type="entry name" value="EGF_CA"/>
    <property type="match status" value="1"/>
</dbReference>
<dbReference type="Gene3D" id="2.10.25.10">
    <property type="entry name" value="Laminin"/>
    <property type="match status" value="1"/>
</dbReference>
<keyword evidence="5" id="KW-0732">Signal</keyword>
<dbReference type="Pfam" id="PF07645">
    <property type="entry name" value="EGF_CA"/>
    <property type="match status" value="1"/>
</dbReference>
<proteinExistence type="predicted"/>
<comment type="caution">
    <text evidence="9">Lacks conserved residue(s) required for the propagation of feature annotation.</text>
</comment>
<dbReference type="InterPro" id="IPR000152">
    <property type="entry name" value="EGF-type_Asp/Asn_hydroxyl_site"/>
</dbReference>
<sequence>MGETTAAREAERRLPCRSCRFHQGQRLAGDPQQSRSREAGQYRSKIDECSLFSEICSPHGKCENLDGSYMCICDPGFAPTEDHKKCEGVYPI</sequence>
<dbReference type="SUPFAM" id="SSF57196">
    <property type="entry name" value="EGF/Laminin"/>
    <property type="match status" value="1"/>
</dbReference>
<dbReference type="PROSITE" id="PS50026">
    <property type="entry name" value="EGF_3"/>
    <property type="match status" value="1"/>
</dbReference>
<dbReference type="PROSITE" id="PS00010">
    <property type="entry name" value="ASX_HYDROXYL"/>
    <property type="match status" value="1"/>
</dbReference>
<dbReference type="OrthoDB" id="4405280at2759"/>
<dbReference type="FunFam" id="2.10.25.10:FF:000019">
    <property type="entry name" value="latent-transforming growth factor beta-binding protein 1 isoform X2"/>
    <property type="match status" value="1"/>
</dbReference>
<dbReference type="GO" id="GO:0005509">
    <property type="term" value="F:calcium ion binding"/>
    <property type="evidence" value="ECO:0007669"/>
    <property type="project" value="InterPro"/>
</dbReference>
<keyword evidence="2" id="KW-0964">Secreted</keyword>
<dbReference type="InterPro" id="IPR049883">
    <property type="entry name" value="NOTCH1_EGF-like"/>
</dbReference>
<name>A0A2G9PV24_AQUCT</name>
<dbReference type="CDD" id="cd00054">
    <property type="entry name" value="EGF_CA"/>
    <property type="match status" value="1"/>
</dbReference>
<keyword evidence="3" id="KW-0272">Extracellular matrix</keyword>
<dbReference type="EMBL" id="KV922470">
    <property type="protein sequence ID" value="PIO06801.1"/>
    <property type="molecule type" value="Genomic_DNA"/>
</dbReference>
<evidence type="ECO:0000256" key="2">
    <source>
        <dbReference type="ARBA" id="ARBA00022525"/>
    </source>
</evidence>
<evidence type="ECO:0000259" key="10">
    <source>
        <dbReference type="PROSITE" id="PS50026"/>
    </source>
</evidence>
<evidence type="ECO:0000256" key="9">
    <source>
        <dbReference type="PROSITE-ProRule" id="PRU00076"/>
    </source>
</evidence>
<keyword evidence="4 9" id="KW-0245">EGF-like domain</keyword>
<reference evidence="11" key="1">
    <citation type="submission" date="2017-08" db="EMBL/GenBank/DDBJ databases">
        <title>Assembly of the North American Bullfrog Genome.</title>
        <authorList>
            <person name="Warren R.L."/>
            <person name="Vandervalk B.P."/>
            <person name="Kucuk E."/>
            <person name="Birol I."/>
            <person name="Helbing C."/>
            <person name="Pandoh P."/>
            <person name="Behsaz B."/>
            <person name="Mohamadi H."/>
            <person name="Chu J."/>
            <person name="Jackman S."/>
            <person name="Hammond S.A."/>
            <person name="Veldhoen N."/>
            <person name="Kirk H."/>
            <person name="Zhao Y."/>
            <person name="Coope R."/>
            <person name="Pleasance S."/>
            <person name="Moore R."/>
            <person name="Holt R."/>
        </authorList>
    </citation>
    <scope>NUCLEOTIDE SEQUENCE</scope>
    <source>
        <strain evidence="11">Bruno</strain>
        <tissue evidence="11">Liver</tissue>
    </source>
</reference>
<protein>
    <recommendedName>
        <fullName evidence="10">EGF-like domain-containing protein</fullName>
    </recommendedName>
</protein>
<evidence type="ECO:0000256" key="4">
    <source>
        <dbReference type="ARBA" id="ARBA00022536"/>
    </source>
</evidence>
<dbReference type="SMART" id="SM00181">
    <property type="entry name" value="EGF"/>
    <property type="match status" value="1"/>
</dbReference>
<keyword evidence="7" id="KW-1015">Disulfide bond</keyword>